<evidence type="ECO:0000259" key="7">
    <source>
        <dbReference type="PROSITE" id="PS50157"/>
    </source>
</evidence>
<gene>
    <name evidence="8" type="ORF">KIL84_012004</name>
</gene>
<comment type="caution">
    <text evidence="8">The sequence shown here is derived from an EMBL/GenBank/DDBJ whole genome shotgun (WGS) entry which is preliminary data.</text>
</comment>
<dbReference type="PANTHER" id="PTHR24408:SF58">
    <property type="entry name" value="TRANSCRIPTION FACTOR (TFIIIA), PUTATIVE (AFU_ORTHOLOGUE AFUA_1G05150)-RELATED"/>
    <property type="match status" value="1"/>
</dbReference>
<feature type="region of interest" description="Disordered" evidence="6">
    <location>
        <begin position="1"/>
        <end position="47"/>
    </location>
</feature>
<feature type="domain" description="C2H2-type" evidence="7">
    <location>
        <begin position="75"/>
        <end position="103"/>
    </location>
</feature>
<evidence type="ECO:0000256" key="3">
    <source>
        <dbReference type="ARBA" id="ARBA00022771"/>
    </source>
</evidence>
<evidence type="ECO:0000256" key="4">
    <source>
        <dbReference type="ARBA" id="ARBA00022833"/>
    </source>
</evidence>
<feature type="domain" description="C2H2-type" evidence="7">
    <location>
        <begin position="104"/>
        <end position="131"/>
    </location>
</feature>
<keyword evidence="3 5" id="KW-0863">Zinc-finger</keyword>
<proteinExistence type="predicted"/>
<dbReference type="InterPro" id="IPR036236">
    <property type="entry name" value="Znf_C2H2_sf"/>
</dbReference>
<feature type="domain" description="C2H2-type" evidence="7">
    <location>
        <begin position="185"/>
        <end position="212"/>
    </location>
</feature>
<name>A0A9D4AVW1_9SAUR</name>
<organism evidence="8 9">
    <name type="scientific">Mauremys mutica</name>
    <name type="common">yellowpond turtle</name>
    <dbReference type="NCBI Taxonomy" id="74926"/>
    <lineage>
        <taxon>Eukaryota</taxon>
        <taxon>Metazoa</taxon>
        <taxon>Chordata</taxon>
        <taxon>Craniata</taxon>
        <taxon>Vertebrata</taxon>
        <taxon>Euteleostomi</taxon>
        <taxon>Archelosauria</taxon>
        <taxon>Testudinata</taxon>
        <taxon>Testudines</taxon>
        <taxon>Cryptodira</taxon>
        <taxon>Durocryptodira</taxon>
        <taxon>Testudinoidea</taxon>
        <taxon>Geoemydidae</taxon>
        <taxon>Geoemydinae</taxon>
        <taxon>Mauremys</taxon>
    </lineage>
</organism>
<dbReference type="PROSITE" id="PS00028">
    <property type="entry name" value="ZINC_FINGER_C2H2_1"/>
    <property type="match status" value="8"/>
</dbReference>
<dbReference type="PANTHER" id="PTHR24408">
    <property type="entry name" value="ZINC FINGER PROTEIN"/>
    <property type="match status" value="1"/>
</dbReference>
<dbReference type="PROSITE" id="PS50157">
    <property type="entry name" value="ZINC_FINGER_C2H2_2"/>
    <property type="match status" value="8"/>
</dbReference>
<dbReference type="EMBL" id="JAHDVG010000474">
    <property type="protein sequence ID" value="KAH1178302.1"/>
    <property type="molecule type" value="Genomic_DNA"/>
</dbReference>
<evidence type="ECO:0000256" key="2">
    <source>
        <dbReference type="ARBA" id="ARBA00022737"/>
    </source>
</evidence>
<keyword evidence="4" id="KW-0862">Zinc</keyword>
<sequence length="627" mass="68398">MPVTPPRAGSAAPKPESSCDMEPGDEPQRGQERAIPAAPSMGDGVWAGAEEKRWGAQKSLGGAAAVPAPQGKAPNTCKDCGQSFSERGLLIVHVLRTHLREQNLPCGECGKIVSGRGRLAAHQRAHLRERTFTCVACTRTVVYNKHMVDQVRLELGGGRPFKCTKCSDRIILMVEPPAKRERGSFPCPHCPKVFSYVYLLQRHQPLHAWEEESCSKCGKTLQRRNALGKPRRRRLGKQPASCAECIRKERRKSPAPEQTFPCAQCGRHFTKRRSLATHLQAHARPLLHPCAQCSQRFSSMRALLAHQRVHTPDRLCRQCGQAFGSREAWAAHRLEHERQKPFTCTECGKGFRRKDRYTMHQWLHAGPGPLACPQCDQHFRLPQQLERHQRLHRAPREARLRTNAQACPAGELSPTAGPATPAACDPGPGASPAWAVVSPPEKTGLWARLRSLSLGIASHQASGAMCGHQTPARARGAEPALGAGVGRRASSSIGGGGLNSPQVLGSCGSRPGCWGPVLLHPQARLPEACATPPNPLRRGQDRGLLPRSLPGSSGSCSPRPRGVCRVCWGRTTPSSRRLRGREEWEAGSQRVSSPFSWLRGLKPRAGLRSCWQSSELPKLGSRAEAGA</sequence>
<feature type="domain" description="C2H2-type" evidence="7">
    <location>
        <begin position="260"/>
        <end position="283"/>
    </location>
</feature>
<dbReference type="SUPFAM" id="SSF57667">
    <property type="entry name" value="beta-beta-alpha zinc fingers"/>
    <property type="match status" value="6"/>
</dbReference>
<dbReference type="InterPro" id="IPR013087">
    <property type="entry name" value="Znf_C2H2_type"/>
</dbReference>
<feature type="domain" description="C2H2-type" evidence="7">
    <location>
        <begin position="288"/>
        <end position="315"/>
    </location>
</feature>
<feature type="domain" description="C2H2-type" evidence="7">
    <location>
        <begin position="314"/>
        <end position="341"/>
    </location>
</feature>
<evidence type="ECO:0000256" key="6">
    <source>
        <dbReference type="SAM" id="MobiDB-lite"/>
    </source>
</evidence>
<dbReference type="AlphaFoldDB" id="A0A9D4AVW1"/>
<evidence type="ECO:0000313" key="8">
    <source>
        <dbReference type="EMBL" id="KAH1178302.1"/>
    </source>
</evidence>
<feature type="domain" description="C2H2-type" evidence="7">
    <location>
        <begin position="342"/>
        <end position="369"/>
    </location>
</feature>
<feature type="region of interest" description="Disordered" evidence="6">
    <location>
        <begin position="529"/>
        <end position="557"/>
    </location>
</feature>
<keyword evidence="2" id="KW-0677">Repeat</keyword>
<protein>
    <recommendedName>
        <fullName evidence="7">C2H2-type domain-containing protein</fullName>
    </recommendedName>
</protein>
<dbReference type="GO" id="GO:0043565">
    <property type="term" value="F:sequence-specific DNA binding"/>
    <property type="evidence" value="ECO:0007669"/>
    <property type="project" value="TreeGrafter"/>
</dbReference>
<evidence type="ECO:0000256" key="1">
    <source>
        <dbReference type="ARBA" id="ARBA00022723"/>
    </source>
</evidence>
<dbReference type="Gene3D" id="3.30.160.60">
    <property type="entry name" value="Classic Zinc Finger"/>
    <property type="match status" value="5"/>
</dbReference>
<dbReference type="GO" id="GO:0005634">
    <property type="term" value="C:nucleus"/>
    <property type="evidence" value="ECO:0007669"/>
    <property type="project" value="TreeGrafter"/>
</dbReference>
<dbReference type="Pfam" id="PF00096">
    <property type="entry name" value="zf-C2H2"/>
    <property type="match status" value="5"/>
</dbReference>
<dbReference type="GO" id="GO:0008270">
    <property type="term" value="F:zinc ion binding"/>
    <property type="evidence" value="ECO:0007669"/>
    <property type="project" value="UniProtKB-KW"/>
</dbReference>
<feature type="domain" description="C2H2-type" evidence="7">
    <location>
        <begin position="370"/>
        <end position="397"/>
    </location>
</feature>
<reference evidence="8" key="1">
    <citation type="submission" date="2021-09" db="EMBL/GenBank/DDBJ databases">
        <title>The genome of Mauremys mutica provides insights into the evolution of semi-aquatic lifestyle.</title>
        <authorList>
            <person name="Gong S."/>
            <person name="Gao Y."/>
        </authorList>
    </citation>
    <scope>NUCLEOTIDE SEQUENCE</scope>
    <source>
        <strain evidence="8">MM-2020</strain>
        <tissue evidence="8">Muscle</tissue>
    </source>
</reference>
<evidence type="ECO:0000313" key="9">
    <source>
        <dbReference type="Proteomes" id="UP000827986"/>
    </source>
</evidence>
<evidence type="ECO:0000256" key="5">
    <source>
        <dbReference type="PROSITE-ProRule" id="PRU00042"/>
    </source>
</evidence>
<keyword evidence="1" id="KW-0479">Metal-binding</keyword>
<keyword evidence="9" id="KW-1185">Reference proteome</keyword>
<dbReference type="Proteomes" id="UP000827986">
    <property type="component" value="Unassembled WGS sequence"/>
</dbReference>
<accession>A0A9D4AVW1</accession>
<dbReference type="SMART" id="SM00355">
    <property type="entry name" value="ZnF_C2H2"/>
    <property type="match status" value="8"/>
</dbReference>
<dbReference type="FunFam" id="3.30.160.60:FF:000706">
    <property type="entry name" value="Zinc finger protein"/>
    <property type="match status" value="1"/>
</dbReference>
<dbReference type="GO" id="GO:0000981">
    <property type="term" value="F:DNA-binding transcription factor activity, RNA polymerase II-specific"/>
    <property type="evidence" value="ECO:0007669"/>
    <property type="project" value="TreeGrafter"/>
</dbReference>
<feature type="compositionally biased region" description="Low complexity" evidence="6">
    <location>
        <begin position="542"/>
        <end position="557"/>
    </location>
</feature>